<protein>
    <submittedName>
        <fullName evidence="1">Uncharacterized protein</fullName>
    </submittedName>
</protein>
<dbReference type="EMBL" id="KQ093920">
    <property type="protein sequence ID" value="KMS94370.1"/>
    <property type="molecule type" value="Genomic_DNA"/>
</dbReference>
<dbReference type="AlphaFoldDB" id="A0A0J8DU75"/>
<dbReference type="Proteomes" id="UP000035740">
    <property type="component" value="Unassembled WGS sequence"/>
</dbReference>
<gene>
    <name evidence="1" type="ORF">BVRB_022090</name>
</gene>
<proteinExistence type="predicted"/>
<reference evidence="1 2" key="1">
    <citation type="journal article" date="2014" name="Nature">
        <title>The genome of the recently domesticated crop plant sugar beet (Beta vulgaris).</title>
        <authorList>
            <person name="Dohm J.C."/>
            <person name="Minoche A.E."/>
            <person name="Holtgrawe D."/>
            <person name="Capella-Gutierrez S."/>
            <person name="Zakrzewski F."/>
            <person name="Tafer H."/>
            <person name="Rupp O."/>
            <person name="Sorensen T.R."/>
            <person name="Stracke R."/>
            <person name="Reinhardt R."/>
            <person name="Goesmann A."/>
            <person name="Kraft T."/>
            <person name="Schulz B."/>
            <person name="Stadler P.F."/>
            <person name="Schmidt T."/>
            <person name="Gabaldon T."/>
            <person name="Lehrach H."/>
            <person name="Weisshaar B."/>
            <person name="Himmelbauer H."/>
        </authorList>
    </citation>
    <scope>NUCLEOTIDE SEQUENCE [LARGE SCALE GENOMIC DNA]</scope>
    <source>
        <tissue evidence="1">Taproot</tissue>
    </source>
</reference>
<keyword evidence="2" id="KW-1185">Reference proteome</keyword>
<sequence length="286" mass="33086">QSQFLSRCSDTNLRRAAAKRFLRSWVATSRNDRADELAASKKYLLRFFSAWARFSALVRVANQLKIRLQIVLLKSSFSQWRSLCFVRVRQRLFAQPSSRVASTSSFDVIRRSTIFSESQALTNPTLTEVPVALASSPELSPPHMDRSLSLDSQVDQDFHLFVMVHERQKKRALRAKYWYRWRFAACASEAAKNRTGTDSIVGFHNRLSEMAQFVIRRFDMRELKLAKAFLHWRCLFLQSQLCQKDSVLVNQPGAPAPLSPSCDTFFTNRIVEFVQTARRNFEFGRC</sequence>
<organism evidence="1 2">
    <name type="scientific">Beta vulgaris subsp. vulgaris</name>
    <name type="common">Beet</name>
    <dbReference type="NCBI Taxonomy" id="3555"/>
    <lineage>
        <taxon>Eukaryota</taxon>
        <taxon>Viridiplantae</taxon>
        <taxon>Streptophyta</taxon>
        <taxon>Embryophyta</taxon>
        <taxon>Tracheophyta</taxon>
        <taxon>Spermatophyta</taxon>
        <taxon>Magnoliopsida</taxon>
        <taxon>eudicotyledons</taxon>
        <taxon>Gunneridae</taxon>
        <taxon>Pentapetalae</taxon>
        <taxon>Caryophyllales</taxon>
        <taxon>Chenopodiaceae</taxon>
        <taxon>Betoideae</taxon>
        <taxon>Beta</taxon>
    </lineage>
</organism>
<name>A0A0J8DU75_BETVV</name>
<feature type="non-terminal residue" evidence="1">
    <location>
        <position position="1"/>
    </location>
</feature>
<evidence type="ECO:0000313" key="2">
    <source>
        <dbReference type="Proteomes" id="UP000035740"/>
    </source>
</evidence>
<accession>A0A0J8DU75</accession>
<evidence type="ECO:0000313" key="1">
    <source>
        <dbReference type="EMBL" id="KMS94370.1"/>
    </source>
</evidence>
<dbReference type="Gramene" id="KMS94370">
    <property type="protein sequence ID" value="KMS94370"/>
    <property type="gene ID" value="BVRB_022090"/>
</dbReference>